<evidence type="ECO:0000256" key="1">
    <source>
        <dbReference type="ARBA" id="ARBA00006641"/>
    </source>
</evidence>
<dbReference type="HAMAP" id="MF_00417">
    <property type="entry name" value="Pyrrolid_peptidase"/>
    <property type="match status" value="1"/>
</dbReference>
<evidence type="ECO:0000256" key="6">
    <source>
        <dbReference type="HAMAP-Rule" id="MF_00417"/>
    </source>
</evidence>
<keyword evidence="4 6" id="KW-0378">Hydrolase</keyword>
<dbReference type="InterPro" id="IPR016125">
    <property type="entry name" value="Peptidase_C15-like"/>
</dbReference>
<comment type="similarity">
    <text evidence="1 6">Belongs to the peptidase C15 family.</text>
</comment>
<keyword evidence="2 6" id="KW-0963">Cytoplasm</keyword>
<dbReference type="InterPro" id="IPR036440">
    <property type="entry name" value="Peptidase_C15-like_sf"/>
</dbReference>
<feature type="active site" evidence="6">
    <location>
        <position position="167"/>
    </location>
</feature>
<comment type="caution">
    <text evidence="8">The sequence shown here is derived from an EMBL/GenBank/DDBJ whole genome shotgun (WGS) entry which is preliminary data.</text>
</comment>
<keyword evidence="9" id="KW-1185">Reference proteome</keyword>
<dbReference type="PRINTS" id="PR00706">
    <property type="entry name" value="PYROGLUPTASE"/>
</dbReference>
<accession>A0ABN2FPB8</accession>
<evidence type="ECO:0000313" key="8">
    <source>
        <dbReference type="EMBL" id="GAA1655707.1"/>
    </source>
</evidence>
<comment type="subcellular location">
    <subcellularLocation>
        <location evidence="6">Cytoplasm</location>
    </subcellularLocation>
</comment>
<dbReference type="PIRSF" id="PIRSF015592">
    <property type="entry name" value="Prld-crbxl_pptds"/>
    <property type="match status" value="1"/>
</dbReference>
<dbReference type="EMBL" id="BAAANE010000010">
    <property type="protein sequence ID" value="GAA1655707.1"/>
    <property type="molecule type" value="Genomic_DNA"/>
</dbReference>
<dbReference type="CDD" id="cd00501">
    <property type="entry name" value="Peptidase_C15"/>
    <property type="match status" value="1"/>
</dbReference>
<dbReference type="NCBIfam" id="TIGR00504">
    <property type="entry name" value="pyro_pdase"/>
    <property type="match status" value="1"/>
</dbReference>
<dbReference type="InterPro" id="IPR029762">
    <property type="entry name" value="PGP-I_bact-type"/>
</dbReference>
<dbReference type="PANTHER" id="PTHR23402:SF1">
    <property type="entry name" value="PYROGLUTAMYL-PEPTIDASE I"/>
    <property type="match status" value="1"/>
</dbReference>
<evidence type="ECO:0000256" key="5">
    <source>
        <dbReference type="ARBA" id="ARBA00022807"/>
    </source>
</evidence>
<dbReference type="InterPro" id="IPR033694">
    <property type="entry name" value="PGPEP1_Cys_AS"/>
</dbReference>
<organism evidence="8 9">
    <name type="scientific">Kribbella alba</name>
    <dbReference type="NCBI Taxonomy" id="190197"/>
    <lineage>
        <taxon>Bacteria</taxon>
        <taxon>Bacillati</taxon>
        <taxon>Actinomycetota</taxon>
        <taxon>Actinomycetes</taxon>
        <taxon>Propionibacteriales</taxon>
        <taxon>Kribbellaceae</taxon>
        <taxon>Kribbella</taxon>
    </lineage>
</organism>
<feature type="active site" evidence="6">
    <location>
        <position position="80"/>
    </location>
</feature>
<gene>
    <name evidence="6 8" type="primary">pcp</name>
    <name evidence="8" type="ORF">GCM10009744_55310</name>
</gene>
<keyword evidence="3 6" id="KW-0645">Protease</keyword>
<name>A0ABN2FPB8_9ACTN</name>
<feature type="active site" evidence="6 7">
    <location>
        <position position="143"/>
    </location>
</feature>
<comment type="function">
    <text evidence="6">Removes 5-oxoproline from various penultimate amino acid residues except L-proline.</text>
</comment>
<dbReference type="SUPFAM" id="SSF53182">
    <property type="entry name" value="Pyrrolidone carboxyl peptidase (pyroglutamate aminopeptidase)"/>
    <property type="match status" value="1"/>
</dbReference>
<evidence type="ECO:0000256" key="2">
    <source>
        <dbReference type="ARBA" id="ARBA00022490"/>
    </source>
</evidence>
<comment type="subunit">
    <text evidence="6">Homotetramer.</text>
</comment>
<dbReference type="RefSeq" id="WP_344115207.1">
    <property type="nucleotide sequence ID" value="NZ_BAAANE010000010.1"/>
</dbReference>
<dbReference type="Gene3D" id="3.40.630.20">
    <property type="entry name" value="Peptidase C15, pyroglutamyl peptidase I-like"/>
    <property type="match status" value="1"/>
</dbReference>
<sequence length="218" mass="23007">MISPKVLLTGFTPFGGDKINPSWLAVRQVAEARPTEVRAVEIPTVFATAISDLEAAIRGHRPEVVICVGLANGRPAITPERVAININDADLEDNAGEQPIDVPIVPGGPAAYFTNLPLKDSVAAMRAAGLPAKVSDTAGTFVCNNIFYGLMHLIATKYPGLRGGFIHVPHAPEQVPDGNGPSLSIEQIAQGVSIMVDTCLAPGANLVQPHRPQVRSTR</sequence>
<keyword evidence="5 6" id="KW-0788">Thiol protease</keyword>
<proteinExistence type="inferred from homology"/>
<dbReference type="Pfam" id="PF01470">
    <property type="entry name" value="Peptidase_C15"/>
    <property type="match status" value="1"/>
</dbReference>
<evidence type="ECO:0000256" key="7">
    <source>
        <dbReference type="PROSITE-ProRule" id="PRU10077"/>
    </source>
</evidence>
<evidence type="ECO:0000256" key="3">
    <source>
        <dbReference type="ARBA" id="ARBA00022670"/>
    </source>
</evidence>
<comment type="catalytic activity">
    <reaction evidence="6 7">
        <text>Release of an N-terminal pyroglutamyl group from a polypeptide, the second amino acid generally not being Pro.</text>
        <dbReference type="EC" id="3.4.19.3"/>
    </reaction>
</comment>
<dbReference type="NCBIfam" id="NF009676">
    <property type="entry name" value="PRK13197.1"/>
    <property type="match status" value="1"/>
</dbReference>
<evidence type="ECO:0000313" key="9">
    <source>
        <dbReference type="Proteomes" id="UP001501319"/>
    </source>
</evidence>
<protein>
    <recommendedName>
        <fullName evidence="6">Pyrrolidone-carboxylate peptidase</fullName>
        <ecNumber evidence="6">3.4.19.3</ecNumber>
    </recommendedName>
    <alternativeName>
        <fullName evidence="6">5-oxoprolyl-peptidase</fullName>
    </alternativeName>
    <alternativeName>
        <fullName evidence="6">Pyroglutamyl-peptidase I</fullName>
        <shortName evidence="6">PGP-I</shortName>
        <shortName evidence="6">Pyrase</shortName>
    </alternativeName>
</protein>
<reference evidence="8 9" key="1">
    <citation type="journal article" date="2019" name="Int. J. Syst. Evol. Microbiol.">
        <title>The Global Catalogue of Microorganisms (GCM) 10K type strain sequencing project: providing services to taxonomists for standard genome sequencing and annotation.</title>
        <authorList>
            <consortium name="The Broad Institute Genomics Platform"/>
            <consortium name="The Broad Institute Genome Sequencing Center for Infectious Disease"/>
            <person name="Wu L."/>
            <person name="Ma J."/>
        </authorList>
    </citation>
    <scope>NUCLEOTIDE SEQUENCE [LARGE SCALE GENOMIC DNA]</scope>
    <source>
        <strain evidence="8 9">JCM 14306</strain>
    </source>
</reference>
<dbReference type="InterPro" id="IPR000816">
    <property type="entry name" value="Peptidase_C15"/>
</dbReference>
<evidence type="ECO:0000256" key="4">
    <source>
        <dbReference type="ARBA" id="ARBA00022801"/>
    </source>
</evidence>
<dbReference type="PROSITE" id="PS01334">
    <property type="entry name" value="PYRASE_CYS"/>
    <property type="match status" value="1"/>
</dbReference>
<dbReference type="Proteomes" id="UP001501319">
    <property type="component" value="Unassembled WGS sequence"/>
</dbReference>
<dbReference type="EC" id="3.4.19.3" evidence="6"/>
<dbReference type="PANTHER" id="PTHR23402">
    <property type="entry name" value="PROTEASE FAMILY C15 PYROGLUTAMYL-PEPTIDASE I-RELATED"/>
    <property type="match status" value="1"/>
</dbReference>